<evidence type="ECO:0000313" key="7">
    <source>
        <dbReference type="EMBL" id="CAH3118561.1"/>
    </source>
</evidence>
<feature type="non-terminal residue" evidence="7">
    <location>
        <position position="853"/>
    </location>
</feature>
<evidence type="ECO:0000256" key="1">
    <source>
        <dbReference type="ARBA" id="ARBA00004496"/>
    </source>
</evidence>
<dbReference type="Gene3D" id="1.20.58.900">
    <property type="match status" value="1"/>
</dbReference>
<dbReference type="PANTHER" id="PTHR46556:SF1">
    <property type="entry name" value="PLECKSTRIN HOMOLOGY DOMAIN-CONTAINING FAMILY M MEMBER 2"/>
    <property type="match status" value="1"/>
</dbReference>
<dbReference type="SUPFAM" id="SSF140741">
    <property type="entry name" value="RUN domain-like"/>
    <property type="match status" value="1"/>
</dbReference>
<dbReference type="PROSITE" id="PS50826">
    <property type="entry name" value="RUN"/>
    <property type="match status" value="1"/>
</dbReference>
<dbReference type="InterPro" id="IPR004012">
    <property type="entry name" value="Run_dom"/>
</dbReference>
<accession>A0ABN8NQK1</accession>
<dbReference type="SMART" id="SM00233">
    <property type="entry name" value="PH"/>
    <property type="match status" value="1"/>
</dbReference>
<dbReference type="Proteomes" id="UP001159405">
    <property type="component" value="Unassembled WGS sequence"/>
</dbReference>
<comment type="subcellular location">
    <subcellularLocation>
        <location evidence="1">Cytoplasm</location>
    </subcellularLocation>
    <subcellularLocation>
        <location evidence="2">Lysosome membrane</location>
    </subcellularLocation>
</comment>
<proteinExistence type="predicted"/>
<evidence type="ECO:0000259" key="5">
    <source>
        <dbReference type="PROSITE" id="PS50003"/>
    </source>
</evidence>
<protein>
    <recommendedName>
        <fullName evidence="9">Pleckstrin homology domain-containing family M member 2</fullName>
    </recommendedName>
</protein>
<feature type="domain" description="RUN" evidence="6">
    <location>
        <begin position="40"/>
        <end position="162"/>
    </location>
</feature>
<dbReference type="InterPro" id="IPR037213">
    <property type="entry name" value="Run_dom_sf"/>
</dbReference>
<keyword evidence="4" id="KW-0458">Lysosome</keyword>
<keyword evidence="8" id="KW-1185">Reference proteome</keyword>
<dbReference type="InterPro" id="IPR011993">
    <property type="entry name" value="PH-like_dom_sf"/>
</dbReference>
<dbReference type="Gene3D" id="2.30.29.30">
    <property type="entry name" value="Pleckstrin-homology domain (PH domain)/Phosphotyrosine-binding domain (PTB)"/>
    <property type="match status" value="1"/>
</dbReference>
<dbReference type="SUPFAM" id="SSF50729">
    <property type="entry name" value="PH domain-like"/>
    <property type="match status" value="1"/>
</dbReference>
<organism evidence="7 8">
    <name type="scientific">Porites lobata</name>
    <dbReference type="NCBI Taxonomy" id="104759"/>
    <lineage>
        <taxon>Eukaryota</taxon>
        <taxon>Metazoa</taxon>
        <taxon>Cnidaria</taxon>
        <taxon>Anthozoa</taxon>
        <taxon>Hexacorallia</taxon>
        <taxon>Scleractinia</taxon>
        <taxon>Fungiina</taxon>
        <taxon>Poritidae</taxon>
        <taxon>Porites</taxon>
    </lineage>
</organism>
<keyword evidence="3" id="KW-0963">Cytoplasm</keyword>
<dbReference type="Pfam" id="PF23142">
    <property type="entry name" value="PH_PLEKHM2"/>
    <property type="match status" value="1"/>
</dbReference>
<evidence type="ECO:0008006" key="9">
    <source>
        <dbReference type="Google" id="ProtNLM"/>
    </source>
</evidence>
<evidence type="ECO:0000313" key="8">
    <source>
        <dbReference type="Proteomes" id="UP001159405"/>
    </source>
</evidence>
<gene>
    <name evidence="7" type="ORF">PLOB_00026766</name>
</gene>
<comment type="caution">
    <text evidence="7">The sequence shown here is derived from an EMBL/GenBank/DDBJ whole genome shotgun (WGS) entry which is preliminary data.</text>
</comment>
<evidence type="ECO:0000256" key="4">
    <source>
        <dbReference type="ARBA" id="ARBA00023228"/>
    </source>
</evidence>
<dbReference type="Pfam" id="PF00169">
    <property type="entry name" value="PH"/>
    <property type="match status" value="1"/>
</dbReference>
<name>A0ABN8NQK1_9CNID</name>
<dbReference type="PANTHER" id="PTHR46556">
    <property type="entry name" value="PLECKSTRIN HOMOLOGY DOMAIN-CONTAINING FAMILY M MEMBER 2"/>
    <property type="match status" value="1"/>
</dbReference>
<feature type="domain" description="PH" evidence="5">
    <location>
        <begin position="642"/>
        <end position="745"/>
    </location>
</feature>
<dbReference type="EMBL" id="CALNXK010000032">
    <property type="protein sequence ID" value="CAH3118561.1"/>
    <property type="molecule type" value="Genomic_DNA"/>
</dbReference>
<evidence type="ECO:0000256" key="3">
    <source>
        <dbReference type="ARBA" id="ARBA00022490"/>
    </source>
</evidence>
<dbReference type="SMART" id="SM00593">
    <property type="entry name" value="RUN"/>
    <property type="match status" value="1"/>
</dbReference>
<dbReference type="Pfam" id="PF02759">
    <property type="entry name" value="RUN"/>
    <property type="match status" value="1"/>
</dbReference>
<dbReference type="PROSITE" id="PS50003">
    <property type="entry name" value="PH_DOMAIN"/>
    <property type="match status" value="1"/>
</dbReference>
<dbReference type="CDD" id="cd17680">
    <property type="entry name" value="RUN_PLEKHM2"/>
    <property type="match status" value="1"/>
</dbReference>
<evidence type="ECO:0000259" key="6">
    <source>
        <dbReference type="PROSITE" id="PS50826"/>
    </source>
</evidence>
<dbReference type="InterPro" id="IPR047327">
    <property type="entry name" value="RUN_PLEKHM2"/>
</dbReference>
<reference evidence="7 8" key="1">
    <citation type="submission" date="2022-05" db="EMBL/GenBank/DDBJ databases">
        <authorList>
            <consortium name="Genoscope - CEA"/>
            <person name="William W."/>
        </authorList>
    </citation>
    <scope>NUCLEOTIDE SEQUENCE [LARGE SCALE GENOMIC DNA]</scope>
</reference>
<dbReference type="InterPro" id="IPR057288">
    <property type="entry name" value="PH_PLEKHM2"/>
</dbReference>
<dbReference type="InterPro" id="IPR053015">
    <property type="entry name" value="PH_domain-containing_M2"/>
</dbReference>
<dbReference type="InterPro" id="IPR001849">
    <property type="entry name" value="PH_domain"/>
</dbReference>
<evidence type="ECO:0000256" key="2">
    <source>
        <dbReference type="ARBA" id="ARBA00004656"/>
    </source>
</evidence>
<sequence length="853" mass="96272">MSSRSCQLKDEILNQIAEQIKGLQISQQGASYDEDTIHITKSNIHVQCLLDLLDNILLHGLERVEFGYWPFVKELTHSEIVKYIANHPQVTSDLDKGRVWVFTAFSDGLLESYIRLFVDNQLLARRFYTRNAFVRDKERIAILQTLVSGLDFISFALDQEWPYLGYGNQPPQDDTCATDAADEGSQAASLVTENEMHISIEKVENFSTLSSSSLSSASTITRCLSPIGDPKEQTVAFDESTTDCTSNLNKKPVKESIEVHESSRLFNTNVQTEQVLGNESNVFDSSTRKTKSHKVGDEKDNCVTSLCESPTTKAIAGLDEHYDKWNKLLLYEGSLHLYGYHKASLHPQESCSSLNGSLQSTDSLDQFCRDFESSVNLPGGMSLNCAAALQLCENMEDREESKNSSHQTNMYTDDHLKKSIADLNTKEVSKYSDKSASYDGIILGLPKRPSLQEIPVTSGDIRVDQNKILALSLEVFETNGEQFHRMLMFAYGQLGKQLYFIHVLLTDHALYLLNKVPYKEGAGFLVEFVFPFALLKKIEVGLNCQTVSLASKSQKCVLFVGDEAVTRDFLSSLTAMIVKSGHGSLLSKIVSTSTFQQESRIKDWLCQFESLQSFSLDIVCFSFIHWLGLSGPDAKIEVLHYKSVKEGYMECKQPQYLRRASKWNTSYFVLMNGTLYQHTKQGEEHGKVFLHLRGSRCGGCRRVNDVDRPYCFEVLSDDGSPLTLFAAPTEEEATDWIFRLCQVAAEAIDVEDDLYNSMVTSVSCCLILTKAKIVACIPDSVQEDNFQWLSDCSIESITRFFVDNDVRNYCILEFERSEVGGTESSWFISFRTEYELAKFERALLEAWKELFQV</sequence>